<dbReference type="SUPFAM" id="SSF54637">
    <property type="entry name" value="Thioesterase/thiol ester dehydrase-isomerase"/>
    <property type="match status" value="1"/>
</dbReference>
<dbReference type="CDD" id="cd03443">
    <property type="entry name" value="PaaI_thioesterase"/>
    <property type="match status" value="1"/>
</dbReference>
<dbReference type="GO" id="GO:0047617">
    <property type="term" value="F:fatty acyl-CoA hydrolase activity"/>
    <property type="evidence" value="ECO:0007669"/>
    <property type="project" value="InterPro"/>
</dbReference>
<name>A0A975JEC3_9RHOB</name>
<evidence type="ECO:0000259" key="3">
    <source>
        <dbReference type="Pfam" id="PF03061"/>
    </source>
</evidence>
<gene>
    <name evidence="4" type="ORF">KDD17_01080</name>
</gene>
<evidence type="ECO:0000313" key="5">
    <source>
        <dbReference type="Proteomes" id="UP000683291"/>
    </source>
</evidence>
<feature type="domain" description="Thioesterase" evidence="3">
    <location>
        <begin position="57"/>
        <end position="136"/>
    </location>
</feature>
<evidence type="ECO:0000313" key="4">
    <source>
        <dbReference type="EMBL" id="QUJ76691.1"/>
    </source>
</evidence>
<dbReference type="PANTHER" id="PTHR21660">
    <property type="entry name" value="THIOESTERASE SUPERFAMILY MEMBER-RELATED"/>
    <property type="match status" value="1"/>
</dbReference>
<keyword evidence="5" id="KW-1185">Reference proteome</keyword>
<dbReference type="AlphaFoldDB" id="A0A975JEC3"/>
<dbReference type="InterPro" id="IPR006683">
    <property type="entry name" value="Thioestr_dom"/>
</dbReference>
<dbReference type="RefSeq" id="WP_212704888.1">
    <property type="nucleotide sequence ID" value="NZ_CP073581.1"/>
</dbReference>
<dbReference type="PANTHER" id="PTHR21660:SF1">
    <property type="entry name" value="ACYL-COENZYME A THIOESTERASE 13"/>
    <property type="match status" value="1"/>
</dbReference>
<dbReference type="InterPro" id="IPR003736">
    <property type="entry name" value="PAAI_dom"/>
</dbReference>
<dbReference type="Gene3D" id="3.10.129.10">
    <property type="entry name" value="Hotdog Thioesterase"/>
    <property type="match status" value="1"/>
</dbReference>
<evidence type="ECO:0000256" key="1">
    <source>
        <dbReference type="ARBA" id="ARBA00008324"/>
    </source>
</evidence>
<dbReference type="NCBIfam" id="TIGR00369">
    <property type="entry name" value="unchar_dom_1"/>
    <property type="match status" value="1"/>
</dbReference>
<dbReference type="EMBL" id="CP073581">
    <property type="protein sequence ID" value="QUJ76691.1"/>
    <property type="molecule type" value="Genomic_DNA"/>
</dbReference>
<reference evidence="4" key="1">
    <citation type="submission" date="2021-04" db="EMBL/GenBank/DDBJ databases">
        <title>Complete genome sequence for Sulfitobacter sp. strain JK7-1.</title>
        <authorList>
            <person name="Park S.-J."/>
        </authorList>
    </citation>
    <scope>NUCLEOTIDE SEQUENCE</scope>
    <source>
        <strain evidence="4">JK7-1</strain>
    </source>
</reference>
<evidence type="ECO:0000256" key="2">
    <source>
        <dbReference type="ARBA" id="ARBA00022801"/>
    </source>
</evidence>
<proteinExistence type="inferred from homology"/>
<comment type="similarity">
    <text evidence="1">Belongs to the thioesterase PaaI family.</text>
</comment>
<dbReference type="Proteomes" id="UP000683291">
    <property type="component" value="Chromosome 1"/>
</dbReference>
<organism evidence="4 5">
    <name type="scientific">Sulfitobacter albidus</name>
    <dbReference type="NCBI Taxonomy" id="2829501"/>
    <lineage>
        <taxon>Bacteria</taxon>
        <taxon>Pseudomonadati</taxon>
        <taxon>Pseudomonadota</taxon>
        <taxon>Alphaproteobacteria</taxon>
        <taxon>Rhodobacterales</taxon>
        <taxon>Roseobacteraceae</taxon>
        <taxon>Sulfitobacter</taxon>
    </lineage>
</organism>
<dbReference type="Pfam" id="PF03061">
    <property type="entry name" value="4HBT"/>
    <property type="match status" value="1"/>
</dbReference>
<dbReference type="InterPro" id="IPR039298">
    <property type="entry name" value="ACOT13"/>
</dbReference>
<dbReference type="InterPro" id="IPR029069">
    <property type="entry name" value="HotDog_dom_sf"/>
</dbReference>
<keyword evidence="2" id="KW-0378">Hydrolase</keyword>
<protein>
    <submittedName>
        <fullName evidence="4">PaaI family thioesterase</fullName>
    </submittedName>
</protein>
<dbReference type="KEGG" id="sual:KDD17_01080"/>
<accession>A0A975JEC3</accession>
<sequence>MSIIIWSDSLRSPLPDEAHLIRDETGTQTLVGYVVDVSDPAHGRCWLDVGPQHLNRHGALHGGIAVTLLDNASGTTGSLTVDATGTAPFLTVSMNTQFVGSGRPGRMTATGTITGGGRSILFIDAELRHEDGTLVAKSTGVFKRVPQEKLT</sequence>